<protein>
    <submittedName>
        <fullName evidence="4">General stress protein 26</fullName>
    </submittedName>
</protein>
<dbReference type="Pfam" id="PF01243">
    <property type="entry name" value="PNPOx_N"/>
    <property type="match status" value="1"/>
</dbReference>
<dbReference type="EMBL" id="QGGR01000006">
    <property type="protein sequence ID" value="PWK48369.1"/>
    <property type="molecule type" value="Genomic_DNA"/>
</dbReference>
<dbReference type="Proteomes" id="UP000245697">
    <property type="component" value="Unassembled WGS sequence"/>
</dbReference>
<keyword evidence="5" id="KW-1185">Reference proteome</keyword>
<accession>A0A316FIQ5</accession>
<dbReference type="OrthoDB" id="157302at2"/>
<dbReference type="InterPro" id="IPR011576">
    <property type="entry name" value="Pyridox_Oxase_N"/>
</dbReference>
<dbReference type="GO" id="GO:0005829">
    <property type="term" value="C:cytosol"/>
    <property type="evidence" value="ECO:0007669"/>
    <property type="project" value="TreeGrafter"/>
</dbReference>
<dbReference type="PANTHER" id="PTHR35176:SF4">
    <property type="entry name" value="PYRIDOXAMINE 5'-PHOSPHATE OXIDASE-RELATED FMN-BINDING"/>
    <property type="match status" value="1"/>
</dbReference>
<dbReference type="GO" id="GO:0070967">
    <property type="term" value="F:coenzyme F420 binding"/>
    <property type="evidence" value="ECO:0007669"/>
    <property type="project" value="TreeGrafter"/>
</dbReference>
<comment type="caution">
    <text evidence="4">The sequence shown here is derived from an EMBL/GenBank/DDBJ whole genome shotgun (WGS) entry which is preliminary data.</text>
</comment>
<evidence type="ECO:0000313" key="4">
    <source>
        <dbReference type="EMBL" id="PWK48369.1"/>
    </source>
</evidence>
<sequence>MSTRTAGPLVPHTSLGPYSSPGADPIPWPVTEGALRRIQKFQLCTVRRDGRPHVTPVLAIWALDAMWFTTGDSEQKAANLQANPHCALTAGTGTLTGTDVIIEGTARLVTDQATRDAAATAFEQAYGWQLTRADGTWYGLGGTIRTGNVQLYRVQPDKAFAFAIGGESSETRYRWSHPADTGPR</sequence>
<dbReference type="PANTHER" id="PTHR35176">
    <property type="entry name" value="HEME OXYGENASE HI_0854-RELATED"/>
    <property type="match status" value="1"/>
</dbReference>
<evidence type="ECO:0000256" key="2">
    <source>
        <dbReference type="SAM" id="MobiDB-lite"/>
    </source>
</evidence>
<name>A0A316FIQ5_9ACTN</name>
<dbReference type="InterPro" id="IPR012349">
    <property type="entry name" value="Split_barrel_FMN-bd"/>
</dbReference>
<organism evidence="4 5">
    <name type="scientific">Actinoplanes xinjiangensis</name>
    <dbReference type="NCBI Taxonomy" id="512350"/>
    <lineage>
        <taxon>Bacteria</taxon>
        <taxon>Bacillati</taxon>
        <taxon>Actinomycetota</taxon>
        <taxon>Actinomycetes</taxon>
        <taxon>Micromonosporales</taxon>
        <taxon>Micromonosporaceae</taxon>
        <taxon>Actinoplanes</taxon>
    </lineage>
</organism>
<reference evidence="4 5" key="1">
    <citation type="submission" date="2018-05" db="EMBL/GenBank/DDBJ databases">
        <title>Genomic Encyclopedia of Archaeal and Bacterial Type Strains, Phase II (KMG-II): from individual species to whole genera.</title>
        <authorList>
            <person name="Goeker M."/>
        </authorList>
    </citation>
    <scope>NUCLEOTIDE SEQUENCE [LARGE SCALE GENOMIC DNA]</scope>
    <source>
        <strain evidence="4 5">DSM 45184</strain>
    </source>
</reference>
<evidence type="ECO:0000313" key="5">
    <source>
        <dbReference type="Proteomes" id="UP000245697"/>
    </source>
</evidence>
<dbReference type="Gene3D" id="2.30.110.10">
    <property type="entry name" value="Electron Transport, Fmn-binding Protein, Chain A"/>
    <property type="match status" value="1"/>
</dbReference>
<dbReference type="RefSeq" id="WP_109593402.1">
    <property type="nucleotide sequence ID" value="NZ_BONA01000039.1"/>
</dbReference>
<dbReference type="AlphaFoldDB" id="A0A316FIQ5"/>
<dbReference type="SUPFAM" id="SSF50475">
    <property type="entry name" value="FMN-binding split barrel"/>
    <property type="match status" value="1"/>
</dbReference>
<dbReference type="GO" id="GO:0016627">
    <property type="term" value="F:oxidoreductase activity, acting on the CH-CH group of donors"/>
    <property type="evidence" value="ECO:0007669"/>
    <property type="project" value="TreeGrafter"/>
</dbReference>
<proteinExistence type="predicted"/>
<feature type="domain" description="Pyridoxamine 5'-phosphate oxidase N-terminal" evidence="3">
    <location>
        <begin position="35"/>
        <end position="128"/>
    </location>
</feature>
<feature type="region of interest" description="Disordered" evidence="2">
    <location>
        <begin position="1"/>
        <end position="24"/>
    </location>
</feature>
<evidence type="ECO:0000259" key="3">
    <source>
        <dbReference type="Pfam" id="PF01243"/>
    </source>
</evidence>
<keyword evidence="1" id="KW-0560">Oxidoreductase</keyword>
<evidence type="ECO:0000256" key="1">
    <source>
        <dbReference type="ARBA" id="ARBA00023002"/>
    </source>
</evidence>
<dbReference type="InterPro" id="IPR052019">
    <property type="entry name" value="F420H2_bilvrd_red/Heme_oxyg"/>
</dbReference>
<gene>
    <name evidence="4" type="ORF">BC793_106399</name>
</gene>